<feature type="region of interest" description="Disordered" evidence="1">
    <location>
        <begin position="15"/>
        <end position="38"/>
    </location>
</feature>
<name>A0A8S3DMY2_9BILA</name>
<evidence type="ECO:0000256" key="1">
    <source>
        <dbReference type="SAM" id="MobiDB-lite"/>
    </source>
</evidence>
<accession>A0A8S3DMY2</accession>
<dbReference type="Proteomes" id="UP000676336">
    <property type="component" value="Unassembled WGS sequence"/>
</dbReference>
<protein>
    <submittedName>
        <fullName evidence="2">Uncharacterized protein</fullName>
    </submittedName>
</protein>
<evidence type="ECO:0000313" key="2">
    <source>
        <dbReference type="EMBL" id="CAF4987889.1"/>
    </source>
</evidence>
<dbReference type="EMBL" id="CAJOBI010199808">
    <property type="protein sequence ID" value="CAF4987889.1"/>
    <property type="molecule type" value="Genomic_DNA"/>
</dbReference>
<organism evidence="2 3">
    <name type="scientific">Rotaria magnacalcarata</name>
    <dbReference type="NCBI Taxonomy" id="392030"/>
    <lineage>
        <taxon>Eukaryota</taxon>
        <taxon>Metazoa</taxon>
        <taxon>Spiralia</taxon>
        <taxon>Gnathifera</taxon>
        <taxon>Rotifera</taxon>
        <taxon>Eurotatoria</taxon>
        <taxon>Bdelloidea</taxon>
        <taxon>Philodinida</taxon>
        <taxon>Philodinidae</taxon>
        <taxon>Rotaria</taxon>
    </lineage>
</organism>
<dbReference type="AlphaFoldDB" id="A0A8S3DMY2"/>
<gene>
    <name evidence="2" type="ORF">SMN809_LOCUS56099</name>
</gene>
<proteinExistence type="predicted"/>
<comment type="caution">
    <text evidence="2">The sequence shown here is derived from an EMBL/GenBank/DDBJ whole genome shotgun (WGS) entry which is preliminary data.</text>
</comment>
<sequence>DSPPTLVRMLNGNSVQNDCTKMPASQQQPQINQAKVIS</sequence>
<feature type="non-terminal residue" evidence="2">
    <location>
        <position position="1"/>
    </location>
</feature>
<reference evidence="2" key="1">
    <citation type="submission" date="2021-02" db="EMBL/GenBank/DDBJ databases">
        <authorList>
            <person name="Nowell W R."/>
        </authorList>
    </citation>
    <scope>NUCLEOTIDE SEQUENCE</scope>
</reference>
<evidence type="ECO:0000313" key="3">
    <source>
        <dbReference type="Proteomes" id="UP000676336"/>
    </source>
</evidence>